<evidence type="ECO:0000259" key="6">
    <source>
        <dbReference type="PROSITE" id="PS50983"/>
    </source>
</evidence>
<sequence>MKSLRRVVPLLAVPLALTVACSGSSDPAGSTEPPGENRTVSVADRFGEVTLDETPERVVTLSVSDNDAALAAGVVPVAMTASVVRPVMPWTEDAVTELGGTVPPLLEFTEVPVEEIASYEPDLILATGIELENSVYEQLSAVAPTLARADEKKADSWTQQTQRVAELFGVRDEIDARIEAVETELASAKEQHPELDGATYVVSLLHSTDRAGLLTGPDSATSQLFGDLGLVPSPATEQYVAQGKDNQISPENFDLFEADVFIGYFPDESFRESYSAMPVFASLDVVREGRHYVPTDEEWRAFRSTSLLSMAWLGEQLPEKIAAAVRGDA</sequence>
<dbReference type="SUPFAM" id="SSF53807">
    <property type="entry name" value="Helical backbone' metal receptor"/>
    <property type="match status" value="1"/>
</dbReference>
<dbReference type="Proteomes" id="UP001198630">
    <property type="component" value="Unassembled WGS sequence"/>
</dbReference>
<evidence type="ECO:0000256" key="3">
    <source>
        <dbReference type="ARBA" id="ARBA00022448"/>
    </source>
</evidence>
<dbReference type="PROSITE" id="PS50983">
    <property type="entry name" value="FE_B12_PBP"/>
    <property type="match status" value="1"/>
</dbReference>
<dbReference type="PANTHER" id="PTHR30532">
    <property type="entry name" value="IRON III DICITRATE-BINDING PERIPLASMIC PROTEIN"/>
    <property type="match status" value="1"/>
</dbReference>
<evidence type="ECO:0000256" key="4">
    <source>
        <dbReference type="ARBA" id="ARBA00022729"/>
    </source>
</evidence>
<evidence type="ECO:0000313" key="7">
    <source>
        <dbReference type="EMBL" id="MCD2111344.1"/>
    </source>
</evidence>
<dbReference type="InterPro" id="IPR051313">
    <property type="entry name" value="Bact_iron-sidero_bind"/>
</dbReference>
<feature type="chain" id="PRO_5043498654" evidence="5">
    <location>
        <begin position="26"/>
        <end position="329"/>
    </location>
</feature>
<dbReference type="PANTHER" id="PTHR30532:SF24">
    <property type="entry name" value="FERRIC ENTEROBACTIN-BINDING PERIPLASMIC PROTEIN FEPB"/>
    <property type="match status" value="1"/>
</dbReference>
<name>A0AAW4XEN8_RHORH</name>
<comment type="subcellular location">
    <subcellularLocation>
        <location evidence="1">Cell envelope</location>
    </subcellularLocation>
</comment>
<comment type="similarity">
    <text evidence="2">Belongs to the bacterial solute-binding protein 8 family.</text>
</comment>
<organism evidence="7 8">
    <name type="scientific">Rhodococcus rhodochrous</name>
    <dbReference type="NCBI Taxonomy" id="1829"/>
    <lineage>
        <taxon>Bacteria</taxon>
        <taxon>Bacillati</taxon>
        <taxon>Actinomycetota</taxon>
        <taxon>Actinomycetes</taxon>
        <taxon>Mycobacteriales</taxon>
        <taxon>Nocardiaceae</taxon>
        <taxon>Rhodococcus</taxon>
    </lineage>
</organism>
<dbReference type="Gene3D" id="3.40.50.1980">
    <property type="entry name" value="Nitrogenase molybdenum iron protein domain"/>
    <property type="match status" value="2"/>
</dbReference>
<dbReference type="RefSeq" id="WP_159416995.1">
    <property type="nucleotide sequence ID" value="NZ_CP027557.1"/>
</dbReference>
<dbReference type="Pfam" id="PF01497">
    <property type="entry name" value="Peripla_BP_2"/>
    <property type="match status" value="1"/>
</dbReference>
<dbReference type="GO" id="GO:0030288">
    <property type="term" value="C:outer membrane-bounded periplasmic space"/>
    <property type="evidence" value="ECO:0007669"/>
    <property type="project" value="TreeGrafter"/>
</dbReference>
<dbReference type="PROSITE" id="PS51257">
    <property type="entry name" value="PROKAR_LIPOPROTEIN"/>
    <property type="match status" value="1"/>
</dbReference>
<keyword evidence="3" id="KW-0813">Transport</keyword>
<feature type="domain" description="Fe/B12 periplasmic-binding" evidence="6">
    <location>
        <begin position="57"/>
        <end position="325"/>
    </location>
</feature>
<dbReference type="InterPro" id="IPR002491">
    <property type="entry name" value="ABC_transptr_periplasmic_BD"/>
</dbReference>
<protein>
    <submittedName>
        <fullName evidence="7">ABC transporter substrate-binding protein</fullName>
    </submittedName>
</protein>
<accession>A0AAW4XEN8</accession>
<dbReference type="GO" id="GO:1901678">
    <property type="term" value="P:iron coordination entity transport"/>
    <property type="evidence" value="ECO:0007669"/>
    <property type="project" value="UniProtKB-ARBA"/>
</dbReference>
<evidence type="ECO:0000256" key="5">
    <source>
        <dbReference type="SAM" id="SignalP"/>
    </source>
</evidence>
<comment type="caution">
    <text evidence="7">The sequence shown here is derived from an EMBL/GenBank/DDBJ whole genome shotgun (WGS) entry which is preliminary data.</text>
</comment>
<feature type="signal peptide" evidence="5">
    <location>
        <begin position="1"/>
        <end position="25"/>
    </location>
</feature>
<keyword evidence="4 5" id="KW-0732">Signal</keyword>
<dbReference type="AlphaFoldDB" id="A0AAW4XEN8"/>
<evidence type="ECO:0000313" key="8">
    <source>
        <dbReference type="Proteomes" id="UP001198630"/>
    </source>
</evidence>
<proteinExistence type="inferred from homology"/>
<dbReference type="EMBL" id="JAJNCO010000004">
    <property type="protein sequence ID" value="MCD2111344.1"/>
    <property type="molecule type" value="Genomic_DNA"/>
</dbReference>
<reference evidence="7" key="1">
    <citation type="submission" date="2021-11" db="EMBL/GenBank/DDBJ databases">
        <title>Development of a sustainable strategy for remediation of hydrocarbon-contaminated territories based on the waste exchange concept.</title>
        <authorList>
            <person name="Elkin A."/>
        </authorList>
    </citation>
    <scope>NUCLEOTIDE SEQUENCE</scope>
    <source>
        <strain evidence="7">IEGM 757</strain>
    </source>
</reference>
<evidence type="ECO:0000256" key="1">
    <source>
        <dbReference type="ARBA" id="ARBA00004196"/>
    </source>
</evidence>
<gene>
    <name evidence="7" type="ORF">LQ384_09565</name>
</gene>
<evidence type="ECO:0000256" key="2">
    <source>
        <dbReference type="ARBA" id="ARBA00008814"/>
    </source>
</evidence>